<protein>
    <submittedName>
        <fullName evidence="1">Uncharacterized protein</fullName>
    </submittedName>
</protein>
<sequence>MTRSAGNQDVAAIETSPMTPTSSELDSPEYAEFQRQQSMQREINYAGQTGQPVPPTLGLDTSTPEGARAPTSGPRRPTRSRPYTPANRYKTLTLFVLPAPDSGNADTEAAPDSAQFNVNSAATPTSPPGKPRSQEATRVTLTWKMVLIQVYLHVLLRLPDMYWNRLDKIFRDTDDEPLSEESEDDFTHSPSFKPAWERFVESLIKEWETLNVVAALLLSAIFTIFQINSAANDNVTTTLAILSFACALMGLLYGCMYIIRFGSLKRVVEARHWVEKMQQEDDRIHRHLWNEWILLAMPAVWLCWSILLFVACILSFVWRANTSQSSDGPTFGLAAQTALTVLVGLGVIYFFAIVWSFRIGWEKSPKWKR</sequence>
<organism evidence="1 2">
    <name type="scientific">Pluteus cervinus</name>
    <dbReference type="NCBI Taxonomy" id="181527"/>
    <lineage>
        <taxon>Eukaryota</taxon>
        <taxon>Fungi</taxon>
        <taxon>Dikarya</taxon>
        <taxon>Basidiomycota</taxon>
        <taxon>Agaricomycotina</taxon>
        <taxon>Agaricomycetes</taxon>
        <taxon>Agaricomycetidae</taxon>
        <taxon>Agaricales</taxon>
        <taxon>Pluteineae</taxon>
        <taxon>Pluteaceae</taxon>
        <taxon>Pluteus</taxon>
    </lineage>
</organism>
<evidence type="ECO:0000313" key="2">
    <source>
        <dbReference type="Proteomes" id="UP000308600"/>
    </source>
</evidence>
<dbReference type="EMBL" id="ML208307">
    <property type="protein sequence ID" value="TFK70799.1"/>
    <property type="molecule type" value="Genomic_DNA"/>
</dbReference>
<dbReference type="Proteomes" id="UP000308600">
    <property type="component" value="Unassembled WGS sequence"/>
</dbReference>
<reference evidence="1 2" key="1">
    <citation type="journal article" date="2019" name="Nat. Ecol. Evol.">
        <title>Megaphylogeny resolves global patterns of mushroom evolution.</title>
        <authorList>
            <person name="Varga T."/>
            <person name="Krizsan K."/>
            <person name="Foldi C."/>
            <person name="Dima B."/>
            <person name="Sanchez-Garcia M."/>
            <person name="Sanchez-Ramirez S."/>
            <person name="Szollosi G.J."/>
            <person name="Szarkandi J.G."/>
            <person name="Papp V."/>
            <person name="Albert L."/>
            <person name="Andreopoulos W."/>
            <person name="Angelini C."/>
            <person name="Antonin V."/>
            <person name="Barry K.W."/>
            <person name="Bougher N.L."/>
            <person name="Buchanan P."/>
            <person name="Buyck B."/>
            <person name="Bense V."/>
            <person name="Catcheside P."/>
            <person name="Chovatia M."/>
            <person name="Cooper J."/>
            <person name="Damon W."/>
            <person name="Desjardin D."/>
            <person name="Finy P."/>
            <person name="Geml J."/>
            <person name="Haridas S."/>
            <person name="Hughes K."/>
            <person name="Justo A."/>
            <person name="Karasinski D."/>
            <person name="Kautmanova I."/>
            <person name="Kiss B."/>
            <person name="Kocsube S."/>
            <person name="Kotiranta H."/>
            <person name="LaButti K.M."/>
            <person name="Lechner B.E."/>
            <person name="Liimatainen K."/>
            <person name="Lipzen A."/>
            <person name="Lukacs Z."/>
            <person name="Mihaltcheva S."/>
            <person name="Morgado L.N."/>
            <person name="Niskanen T."/>
            <person name="Noordeloos M.E."/>
            <person name="Ohm R.A."/>
            <person name="Ortiz-Santana B."/>
            <person name="Ovrebo C."/>
            <person name="Racz N."/>
            <person name="Riley R."/>
            <person name="Savchenko A."/>
            <person name="Shiryaev A."/>
            <person name="Soop K."/>
            <person name="Spirin V."/>
            <person name="Szebenyi C."/>
            <person name="Tomsovsky M."/>
            <person name="Tulloss R.E."/>
            <person name="Uehling J."/>
            <person name="Grigoriev I.V."/>
            <person name="Vagvolgyi C."/>
            <person name="Papp T."/>
            <person name="Martin F.M."/>
            <person name="Miettinen O."/>
            <person name="Hibbett D.S."/>
            <person name="Nagy L.G."/>
        </authorList>
    </citation>
    <scope>NUCLEOTIDE SEQUENCE [LARGE SCALE GENOMIC DNA]</scope>
    <source>
        <strain evidence="1 2">NL-1719</strain>
    </source>
</reference>
<proteinExistence type="predicted"/>
<accession>A0ACD3AZP8</accession>
<name>A0ACD3AZP8_9AGAR</name>
<evidence type="ECO:0000313" key="1">
    <source>
        <dbReference type="EMBL" id="TFK70799.1"/>
    </source>
</evidence>
<gene>
    <name evidence="1" type="ORF">BDN72DRAFT_502881</name>
</gene>
<keyword evidence="2" id="KW-1185">Reference proteome</keyword>